<dbReference type="GO" id="GO:0005886">
    <property type="term" value="C:plasma membrane"/>
    <property type="evidence" value="ECO:0007669"/>
    <property type="project" value="UniProtKB-SubCell"/>
</dbReference>
<dbReference type="PaxDb" id="4097-A0A1S4D2U1"/>
<feature type="transmembrane region" description="Helical" evidence="8">
    <location>
        <begin position="103"/>
        <end position="126"/>
    </location>
</feature>
<dbReference type="OrthoDB" id="1226470at2759"/>
<feature type="transmembrane region" description="Helical" evidence="8">
    <location>
        <begin position="40"/>
        <end position="64"/>
    </location>
</feature>
<dbReference type="OMA" id="FHMISGQ"/>
<dbReference type="InterPro" id="IPR006702">
    <property type="entry name" value="CASP_dom"/>
</dbReference>
<keyword evidence="10" id="KW-1185">Reference proteome</keyword>
<dbReference type="Proteomes" id="UP000790787">
    <property type="component" value="Chromosome 13"/>
</dbReference>
<evidence type="ECO:0000256" key="8">
    <source>
        <dbReference type="RuleBase" id="RU361233"/>
    </source>
</evidence>
<dbReference type="Pfam" id="PF04535">
    <property type="entry name" value="CASP_dom"/>
    <property type="match status" value="1"/>
</dbReference>
<organism evidence="10 11">
    <name type="scientific">Nicotiana tabacum</name>
    <name type="common">Common tobacco</name>
    <dbReference type="NCBI Taxonomy" id="4097"/>
    <lineage>
        <taxon>Eukaryota</taxon>
        <taxon>Viridiplantae</taxon>
        <taxon>Streptophyta</taxon>
        <taxon>Embryophyta</taxon>
        <taxon>Tracheophyta</taxon>
        <taxon>Spermatophyta</taxon>
        <taxon>Magnoliopsida</taxon>
        <taxon>eudicotyledons</taxon>
        <taxon>Gunneridae</taxon>
        <taxon>Pentapetalae</taxon>
        <taxon>asterids</taxon>
        <taxon>lamiids</taxon>
        <taxon>Solanales</taxon>
        <taxon>Solanaceae</taxon>
        <taxon>Nicotianoideae</taxon>
        <taxon>Nicotianeae</taxon>
        <taxon>Nicotiana</taxon>
    </lineage>
</organism>
<name>A0A1S4D2U1_TOBAC</name>
<accession>A0A1S4D2U1</accession>
<evidence type="ECO:0000256" key="2">
    <source>
        <dbReference type="ARBA" id="ARBA00007651"/>
    </source>
</evidence>
<keyword evidence="5 8" id="KW-0812">Transmembrane</keyword>
<dbReference type="STRING" id="4097.A0A1S4D2U1"/>
<dbReference type="RefSeq" id="XP_016507737.1">
    <property type="nucleotide sequence ID" value="XM_016652251.2"/>
</dbReference>
<reference evidence="10" key="1">
    <citation type="journal article" date="2014" name="Nat. Commun.">
        <title>The tobacco genome sequence and its comparison with those of tomato and potato.</title>
        <authorList>
            <person name="Sierro N."/>
            <person name="Battey J.N."/>
            <person name="Ouadi S."/>
            <person name="Bakaher N."/>
            <person name="Bovet L."/>
            <person name="Willig A."/>
            <person name="Goepfert S."/>
            <person name="Peitsch M.C."/>
            <person name="Ivanov N.V."/>
        </authorList>
    </citation>
    <scope>NUCLEOTIDE SEQUENCE [LARGE SCALE GENOMIC DNA]</scope>
</reference>
<evidence type="ECO:0000256" key="1">
    <source>
        <dbReference type="ARBA" id="ARBA00004651"/>
    </source>
</evidence>
<keyword evidence="4 8" id="KW-1003">Cell membrane</keyword>
<reference evidence="11" key="2">
    <citation type="submission" date="2025-08" db="UniProtKB">
        <authorList>
            <consortium name="RefSeq"/>
        </authorList>
    </citation>
    <scope>IDENTIFICATION</scope>
    <source>
        <tissue evidence="11">Leaf</tissue>
    </source>
</reference>
<evidence type="ECO:0000313" key="11">
    <source>
        <dbReference type="RefSeq" id="XP_016507737.1"/>
    </source>
</evidence>
<sequence>MAIKPLFMLIARILTFVFLLISLIVLATTDDFNQISTYRYTFSVIVIGLVYTFLQTALTIFHMISGQNICGDVLTHFEFYGDKVSSHILATGATTGYGITSGVAASLLLIAFFFSAISSVFSSFNLHNKS</sequence>
<comment type="similarity">
    <text evidence="2 8">Belongs to the Casparian strip membrane proteins (CASP) family.</text>
</comment>
<evidence type="ECO:0000256" key="7">
    <source>
        <dbReference type="ARBA" id="ARBA00023136"/>
    </source>
</evidence>
<evidence type="ECO:0000256" key="5">
    <source>
        <dbReference type="ARBA" id="ARBA00022692"/>
    </source>
</evidence>
<keyword evidence="6 8" id="KW-1133">Transmembrane helix</keyword>
<keyword evidence="7 8" id="KW-0472">Membrane</keyword>
<comment type="subcellular location">
    <subcellularLocation>
        <location evidence="1 8">Cell membrane</location>
        <topology evidence="1 8">Multi-pass membrane protein</topology>
    </subcellularLocation>
</comment>
<feature type="domain" description="Casparian strip membrane protein" evidence="9">
    <location>
        <begin position="7"/>
        <end position="100"/>
    </location>
</feature>
<comment type="subunit">
    <text evidence="3 8">Homodimer and heterodimers.</text>
</comment>
<dbReference type="PANTHER" id="PTHR33573:SF51">
    <property type="entry name" value="CASP-LIKE PROTEIN"/>
    <property type="match status" value="1"/>
</dbReference>
<evidence type="ECO:0000313" key="10">
    <source>
        <dbReference type="Proteomes" id="UP000790787"/>
    </source>
</evidence>
<gene>
    <name evidence="11" type="primary">LOC107825394</name>
</gene>
<dbReference type="PANTHER" id="PTHR33573">
    <property type="entry name" value="CASP-LIKE PROTEIN 4A4"/>
    <property type="match status" value="1"/>
</dbReference>
<evidence type="ECO:0000259" key="9">
    <source>
        <dbReference type="Pfam" id="PF04535"/>
    </source>
</evidence>
<dbReference type="RefSeq" id="XP_016507737.1">
    <property type="nucleotide sequence ID" value="XM_016652251.1"/>
</dbReference>
<dbReference type="GeneID" id="107825394"/>
<feature type="transmembrane region" description="Helical" evidence="8">
    <location>
        <begin position="6"/>
        <end position="28"/>
    </location>
</feature>
<comment type="caution">
    <text evidence="8">Lacks conserved residue(s) required for the propagation of feature annotation.</text>
</comment>
<dbReference type="AlphaFoldDB" id="A0A1S4D2U1"/>
<evidence type="ECO:0000256" key="3">
    <source>
        <dbReference type="ARBA" id="ARBA00011489"/>
    </source>
</evidence>
<dbReference type="KEGG" id="nta:107825394"/>
<protein>
    <recommendedName>
        <fullName evidence="8">CASP-like protein</fullName>
    </recommendedName>
</protein>
<evidence type="ECO:0000256" key="4">
    <source>
        <dbReference type="ARBA" id="ARBA00022475"/>
    </source>
</evidence>
<proteinExistence type="inferred from homology"/>
<evidence type="ECO:0000256" key="6">
    <source>
        <dbReference type="ARBA" id="ARBA00022989"/>
    </source>
</evidence>